<feature type="compositionally biased region" description="Low complexity" evidence="1">
    <location>
        <begin position="753"/>
        <end position="763"/>
    </location>
</feature>
<feature type="region of interest" description="Disordered" evidence="1">
    <location>
        <begin position="1154"/>
        <end position="1258"/>
    </location>
</feature>
<reference evidence="3" key="2">
    <citation type="submission" date="2013-12" db="EMBL/GenBank/DDBJ databases">
        <title>Evolution of pathogenesis and genome organization in the Tremellales.</title>
        <authorList>
            <person name="Cuomo C."/>
            <person name="Litvintseva A."/>
            <person name="Heitman J."/>
            <person name="Chen Y."/>
            <person name="Sun S."/>
            <person name="Springer D."/>
            <person name="Dromer F."/>
            <person name="Young S."/>
            <person name="Zeng Q."/>
            <person name="Chapman S."/>
            <person name="Gujja S."/>
            <person name="Saif S."/>
            <person name="Birren B."/>
        </authorList>
    </citation>
    <scope>NUCLEOTIDE SEQUENCE [LARGE SCALE GENOMIC DNA]</scope>
    <source>
        <strain evidence="3">BCC8398</strain>
    </source>
</reference>
<feature type="compositionally biased region" description="Polar residues" evidence="1">
    <location>
        <begin position="320"/>
        <end position="329"/>
    </location>
</feature>
<feature type="compositionally biased region" description="Basic and acidic residues" evidence="1">
    <location>
        <begin position="896"/>
        <end position="908"/>
    </location>
</feature>
<dbReference type="Proteomes" id="UP000092666">
    <property type="component" value="Unassembled WGS sequence"/>
</dbReference>
<feature type="compositionally biased region" description="Acidic residues" evidence="1">
    <location>
        <begin position="1199"/>
        <end position="1214"/>
    </location>
</feature>
<dbReference type="EMBL" id="KI669495">
    <property type="protein sequence ID" value="OCF36528.1"/>
    <property type="molecule type" value="Genomic_DNA"/>
</dbReference>
<feature type="compositionally biased region" description="Basic and acidic residues" evidence="1">
    <location>
        <begin position="738"/>
        <end position="752"/>
    </location>
</feature>
<feature type="region of interest" description="Disordered" evidence="1">
    <location>
        <begin position="396"/>
        <end position="1015"/>
    </location>
</feature>
<gene>
    <name evidence="2" type="ORF">I316_01778</name>
</gene>
<dbReference type="OrthoDB" id="5382203at2759"/>
<feature type="compositionally biased region" description="Polar residues" evidence="1">
    <location>
        <begin position="1161"/>
        <end position="1178"/>
    </location>
</feature>
<feature type="compositionally biased region" description="Basic and acidic residues" evidence="1">
    <location>
        <begin position="504"/>
        <end position="514"/>
    </location>
</feature>
<feature type="compositionally biased region" description="Pro residues" evidence="1">
    <location>
        <begin position="578"/>
        <end position="592"/>
    </location>
</feature>
<dbReference type="AlphaFoldDB" id="A0A1B9GZR0"/>
<organism evidence="2 3">
    <name type="scientific">Kwoniella heveanensis BCC8398</name>
    <dbReference type="NCBI Taxonomy" id="1296120"/>
    <lineage>
        <taxon>Eukaryota</taxon>
        <taxon>Fungi</taxon>
        <taxon>Dikarya</taxon>
        <taxon>Basidiomycota</taxon>
        <taxon>Agaricomycotina</taxon>
        <taxon>Tremellomycetes</taxon>
        <taxon>Tremellales</taxon>
        <taxon>Cryptococcaceae</taxon>
        <taxon>Kwoniella</taxon>
    </lineage>
</organism>
<feature type="compositionally biased region" description="Gly residues" evidence="1">
    <location>
        <begin position="524"/>
        <end position="535"/>
    </location>
</feature>
<protein>
    <submittedName>
        <fullName evidence="2">Uncharacterized protein</fullName>
    </submittedName>
</protein>
<name>A0A1B9GZR0_9TREE</name>
<feature type="compositionally biased region" description="Low complexity" evidence="1">
    <location>
        <begin position="455"/>
        <end position="474"/>
    </location>
</feature>
<feature type="compositionally biased region" description="Low complexity" evidence="1">
    <location>
        <begin position="858"/>
        <end position="883"/>
    </location>
</feature>
<feature type="compositionally biased region" description="Low complexity" evidence="1">
    <location>
        <begin position="416"/>
        <end position="431"/>
    </location>
</feature>
<feature type="compositionally biased region" description="Polar residues" evidence="1">
    <location>
        <begin position="616"/>
        <end position="635"/>
    </location>
</feature>
<dbReference type="STRING" id="1296120.A0A1B9GZR0"/>
<feature type="compositionally biased region" description="Low complexity" evidence="1">
    <location>
        <begin position="251"/>
        <end position="262"/>
    </location>
</feature>
<evidence type="ECO:0000313" key="2">
    <source>
        <dbReference type="EMBL" id="OCF36528.1"/>
    </source>
</evidence>
<feature type="compositionally biased region" description="Basic and acidic residues" evidence="1">
    <location>
        <begin position="1215"/>
        <end position="1232"/>
    </location>
</feature>
<reference evidence="2 3" key="1">
    <citation type="submission" date="2013-07" db="EMBL/GenBank/DDBJ databases">
        <title>The Genome Sequence of Cryptococcus heveanensis BCC8398.</title>
        <authorList>
            <consortium name="The Broad Institute Genome Sequencing Platform"/>
            <person name="Cuomo C."/>
            <person name="Litvintseva A."/>
            <person name="Chen Y."/>
            <person name="Heitman J."/>
            <person name="Sun S."/>
            <person name="Springer D."/>
            <person name="Dromer F."/>
            <person name="Young S.K."/>
            <person name="Zeng Q."/>
            <person name="Gargeya S."/>
            <person name="Fitzgerald M."/>
            <person name="Abouelleil A."/>
            <person name="Alvarado L."/>
            <person name="Berlin A.M."/>
            <person name="Chapman S.B."/>
            <person name="Dewar J."/>
            <person name="Goldberg J."/>
            <person name="Griggs A."/>
            <person name="Gujja S."/>
            <person name="Hansen M."/>
            <person name="Howarth C."/>
            <person name="Imamovic A."/>
            <person name="Larimer J."/>
            <person name="McCowan C."/>
            <person name="Murphy C."/>
            <person name="Pearson M."/>
            <person name="Priest M."/>
            <person name="Roberts A."/>
            <person name="Saif S."/>
            <person name="Shea T."/>
            <person name="Sykes S."/>
            <person name="Wortman J."/>
            <person name="Nusbaum C."/>
            <person name="Birren B."/>
        </authorList>
    </citation>
    <scope>NUCLEOTIDE SEQUENCE [LARGE SCALE GENOMIC DNA]</scope>
    <source>
        <strain evidence="2 3">BCC8398</strain>
    </source>
</reference>
<accession>A0A1B9GZR0</accession>
<evidence type="ECO:0000313" key="3">
    <source>
        <dbReference type="Proteomes" id="UP000092666"/>
    </source>
</evidence>
<feature type="region of interest" description="Disordered" evidence="1">
    <location>
        <begin position="238"/>
        <end position="352"/>
    </location>
</feature>
<feature type="compositionally biased region" description="Low complexity" evidence="1">
    <location>
        <begin position="1238"/>
        <end position="1252"/>
    </location>
</feature>
<keyword evidence="3" id="KW-1185">Reference proteome</keyword>
<feature type="compositionally biased region" description="Basic and acidic residues" evidence="1">
    <location>
        <begin position="1002"/>
        <end position="1015"/>
    </location>
</feature>
<sequence>MQSSQSATYLSSLSANALISDLRPTHISPAALSCLNALLDELLISILTASQSLNPYDLRREGLPSVFCGEKGVPQGESTGVRALGRSAVAEAELELRSWQEGRDVSRGFAPDGQGNGMRGDRPFALTQAVEIMRLKCVSFSTLAPQDPSDEATEDEILLSWKKAGGDSSEVTLEPAALWLTAIIEHVCEHVLSQLASVVGRDSEISVAGPQELYTALCEDESVWGLFKRMKVKEQLEGAIRTGSKHKRSTPSRPSNGGRSSPALSGSPHASKVSLGQHRDASMDLTRGSPASPLGGNEPRSSTETNRFGGIAGGVIRKGSQLSRKSANSPKHPLHLRNGHGHERTGSVLSDNTRNMLGAFHDTMEYEEGEQSPQDAQDEFDALVRSGETMKVSLTPSRLKNFDGGAAARKKLQPDSPRSTARSRASSVAQSDQIQPSAFPVPPTDAPLTGTTEFSNRSPVPSRSSPQLRSSPTPGQNTMSTVMGGRPRADSSQRKLQARAATTIEEKPGEHEAEAEADDIVSDGGVGGGSGGGGRRGQKKESLMELFASEGLLGSGSSPTKKPNSDLKRSVPAVVLGTPPPPASPPTVPSPMPVHEVTPPTHDRGHFSPPSAIRSEITSPSSATRSDHASPQSLPQPEFSPPMLTRSQFSSSSLNRPYGRSREPSGDDDEDYSSPGQRRAKKKTEAQELADFFSNNPPPTTSPTFKSPEEEQPPQTAKSTKGFRALVSRVKGSSKKKPVSEEKFDEKTRDRAATASTLPASASHNRLSAAAGPKITGWAGFEDGTTPPQAAGLTSSIINSNNGGSGMPRKQKSLHNLSTVPSAFRPFAASASNSPSEGSSPVSPAQQYAALQLRRNSRTPSETPSTATASAPAPGATTPRSSAFTQGQETEYSKGSGHDDRRGSESKRKMVGLGIATVSPSEARPRTTTVEAASLPSASNRPEPTAKRTSEEDLSAERETVPSLAPPVPEPSLHKQRTELISPLQTAPIDPSPASATSFRTALERHPAGAEAEEAKTATLRADPLIETSTAKSDRPHPSVSTVPVADLIPLRHLLDHATSARECRMLLSAILTQFGVPLSLPSASASKSASAQNASIAAQGMGDDEVENQVKPEDRVMAWLLAGRDGPVGDISRPSSLPPHAAHEQRGKVVDEEYTPTPTPVQSNVLPSTLHPASSKSTTERLDIPFSITEQPPVSESEMTETEYETETETEGEEGAHEHAVRIAERGERGSPVKLIPSANASAGASPNLGSREGVVA</sequence>
<evidence type="ECO:0000256" key="1">
    <source>
        <dbReference type="SAM" id="MobiDB-lite"/>
    </source>
</evidence>
<feature type="compositionally biased region" description="Polar residues" evidence="1">
    <location>
        <begin position="645"/>
        <end position="655"/>
    </location>
</feature>
<proteinExistence type="predicted"/>
<feature type="compositionally biased region" description="Polar residues" evidence="1">
    <location>
        <begin position="926"/>
        <end position="942"/>
    </location>
</feature>
<feature type="compositionally biased region" description="Low complexity" evidence="1">
    <location>
        <begin position="821"/>
        <end position="845"/>
    </location>
</feature>
<feature type="compositionally biased region" description="Basic and acidic residues" evidence="1">
    <location>
        <begin position="944"/>
        <end position="960"/>
    </location>
</feature>